<dbReference type="Pfam" id="PF03706">
    <property type="entry name" value="LPG_synthase_TM"/>
    <property type="match status" value="1"/>
</dbReference>
<evidence type="ECO:0000256" key="1">
    <source>
        <dbReference type="ARBA" id="ARBA00004651"/>
    </source>
</evidence>
<evidence type="ECO:0000256" key="10">
    <source>
        <dbReference type="ARBA" id="ARBA00023136"/>
    </source>
</evidence>
<gene>
    <name evidence="16" type="ORF">FEN17_08915</name>
</gene>
<dbReference type="GO" id="GO:0050071">
    <property type="term" value="F:phosphatidylglycerol lysyltransferase activity"/>
    <property type="evidence" value="ECO:0007669"/>
    <property type="project" value="UniProtKB-EC"/>
</dbReference>
<feature type="transmembrane region" description="Helical" evidence="14">
    <location>
        <begin position="172"/>
        <end position="192"/>
    </location>
</feature>
<dbReference type="Pfam" id="PF09924">
    <property type="entry name" value="LPG_synthase_C"/>
    <property type="match status" value="1"/>
</dbReference>
<dbReference type="OrthoDB" id="145485at2"/>
<dbReference type="InterPro" id="IPR051211">
    <property type="entry name" value="PG_lysyltransferase"/>
</dbReference>
<keyword evidence="5" id="KW-1003">Cell membrane</keyword>
<comment type="caution">
    <text evidence="16">The sequence shown here is derived from an EMBL/GenBank/DDBJ whole genome shotgun (WGS) entry which is preliminary data.</text>
</comment>
<keyword evidence="11" id="KW-0046">Antibiotic resistance</keyword>
<feature type="transmembrane region" description="Helical" evidence="14">
    <location>
        <begin position="64"/>
        <end position="88"/>
    </location>
</feature>
<evidence type="ECO:0000256" key="14">
    <source>
        <dbReference type="SAM" id="Phobius"/>
    </source>
</evidence>
<feature type="transmembrane region" description="Helical" evidence="14">
    <location>
        <begin position="108"/>
        <end position="128"/>
    </location>
</feature>
<dbReference type="EMBL" id="VCEJ01000002">
    <property type="protein sequence ID" value="TLV03702.1"/>
    <property type="molecule type" value="Genomic_DNA"/>
</dbReference>
<dbReference type="InterPro" id="IPR022791">
    <property type="entry name" value="L-PG_synthase/AglD"/>
</dbReference>
<comment type="similarity">
    <text evidence="2">Belongs to the LPG synthase family.</text>
</comment>
<proteinExistence type="inferred from homology"/>
<evidence type="ECO:0000256" key="2">
    <source>
        <dbReference type="ARBA" id="ARBA00008627"/>
    </source>
</evidence>
<accession>A0A5R9L544</accession>
<feature type="transmembrane region" description="Helical" evidence="14">
    <location>
        <begin position="317"/>
        <end position="335"/>
    </location>
</feature>
<organism evidence="16 17">
    <name type="scientific">Dyadobacter luticola</name>
    <dbReference type="NCBI Taxonomy" id="1979387"/>
    <lineage>
        <taxon>Bacteria</taxon>
        <taxon>Pseudomonadati</taxon>
        <taxon>Bacteroidota</taxon>
        <taxon>Cytophagia</taxon>
        <taxon>Cytophagales</taxon>
        <taxon>Spirosomataceae</taxon>
        <taxon>Dyadobacter</taxon>
    </lineage>
</organism>
<evidence type="ECO:0000256" key="11">
    <source>
        <dbReference type="ARBA" id="ARBA00023251"/>
    </source>
</evidence>
<dbReference type="RefSeq" id="WP_138364911.1">
    <property type="nucleotide sequence ID" value="NZ_VCEJ01000002.1"/>
</dbReference>
<feature type="transmembrane region" description="Helical" evidence="14">
    <location>
        <begin position="342"/>
        <end position="361"/>
    </location>
</feature>
<evidence type="ECO:0000256" key="6">
    <source>
        <dbReference type="ARBA" id="ARBA00022679"/>
    </source>
</evidence>
<evidence type="ECO:0000313" key="17">
    <source>
        <dbReference type="Proteomes" id="UP000306402"/>
    </source>
</evidence>
<evidence type="ECO:0000256" key="12">
    <source>
        <dbReference type="ARBA" id="ARBA00031899"/>
    </source>
</evidence>
<evidence type="ECO:0000256" key="4">
    <source>
        <dbReference type="ARBA" id="ARBA00021546"/>
    </source>
</evidence>
<evidence type="ECO:0000256" key="5">
    <source>
        <dbReference type="ARBA" id="ARBA00022475"/>
    </source>
</evidence>
<comment type="subcellular location">
    <subcellularLocation>
        <location evidence="1">Cell membrane</location>
        <topology evidence="1">Multi-pass membrane protein</topology>
    </subcellularLocation>
</comment>
<keyword evidence="8 14" id="KW-1133">Transmembrane helix</keyword>
<dbReference type="EC" id="2.3.2.3" evidence="3"/>
<protein>
    <recommendedName>
        <fullName evidence="4">Phosphatidylglycerol lysyltransferase</fullName>
        <ecNumber evidence="3">2.3.2.3</ecNumber>
    </recommendedName>
    <alternativeName>
        <fullName evidence="12">Lysylphosphatidylglycerol synthase</fullName>
    </alternativeName>
</protein>
<dbReference type="GO" id="GO:0006629">
    <property type="term" value="P:lipid metabolic process"/>
    <property type="evidence" value="ECO:0007669"/>
    <property type="project" value="UniProtKB-KW"/>
</dbReference>
<dbReference type="GO" id="GO:0055091">
    <property type="term" value="P:phospholipid homeostasis"/>
    <property type="evidence" value="ECO:0007669"/>
    <property type="project" value="TreeGrafter"/>
</dbReference>
<feature type="transmembrane region" description="Helical" evidence="14">
    <location>
        <begin position="403"/>
        <end position="420"/>
    </location>
</feature>
<evidence type="ECO:0000256" key="3">
    <source>
        <dbReference type="ARBA" id="ARBA00012014"/>
    </source>
</evidence>
<keyword evidence="17" id="KW-1185">Reference proteome</keyword>
<name>A0A5R9L544_9BACT</name>
<keyword evidence="6" id="KW-0808">Transferase</keyword>
<reference evidence="16 17" key="1">
    <citation type="submission" date="2019-05" db="EMBL/GenBank/DDBJ databases">
        <authorList>
            <person name="Qu J.-H."/>
        </authorList>
    </citation>
    <scope>NUCLEOTIDE SEQUENCE [LARGE SCALE GENOMIC DNA]</scope>
    <source>
        <strain evidence="16 17">T17</strain>
    </source>
</reference>
<feature type="transmembrane region" description="Helical" evidence="14">
    <location>
        <begin position="232"/>
        <end position="254"/>
    </location>
</feature>
<dbReference type="AlphaFoldDB" id="A0A5R9L544"/>
<dbReference type="GO" id="GO:0005886">
    <property type="term" value="C:plasma membrane"/>
    <property type="evidence" value="ECO:0007669"/>
    <property type="project" value="UniProtKB-SubCell"/>
</dbReference>
<dbReference type="InterPro" id="IPR016181">
    <property type="entry name" value="Acyl_CoA_acyltransferase"/>
</dbReference>
<evidence type="ECO:0000256" key="8">
    <source>
        <dbReference type="ARBA" id="ARBA00022989"/>
    </source>
</evidence>
<dbReference type="PANTHER" id="PTHR34697:SF2">
    <property type="entry name" value="PHOSPHATIDYLGLYCEROL LYSYLTRANSFERASE"/>
    <property type="match status" value="1"/>
</dbReference>
<dbReference type="GO" id="GO:0046677">
    <property type="term" value="P:response to antibiotic"/>
    <property type="evidence" value="ECO:0007669"/>
    <property type="project" value="UniProtKB-KW"/>
</dbReference>
<feature type="transmembrane region" description="Helical" evidence="14">
    <location>
        <begin position="381"/>
        <end position="398"/>
    </location>
</feature>
<feature type="transmembrane region" description="Helical" evidence="14">
    <location>
        <begin position="260"/>
        <end position="280"/>
    </location>
</feature>
<comment type="catalytic activity">
    <reaction evidence="13">
        <text>L-lysyl-tRNA(Lys) + a 1,2-diacyl-sn-glycero-3-phospho-(1'-sn-glycerol) = a 1,2-diacyl-sn-glycero-3-phospho-1'-(3'-O-L-lysyl)-sn-glycerol + tRNA(Lys)</text>
        <dbReference type="Rhea" id="RHEA:10668"/>
        <dbReference type="Rhea" id="RHEA-COMP:9696"/>
        <dbReference type="Rhea" id="RHEA-COMP:9697"/>
        <dbReference type="ChEBI" id="CHEBI:64716"/>
        <dbReference type="ChEBI" id="CHEBI:75792"/>
        <dbReference type="ChEBI" id="CHEBI:78442"/>
        <dbReference type="ChEBI" id="CHEBI:78529"/>
        <dbReference type="EC" id="2.3.2.3"/>
    </reaction>
</comment>
<sequence length="868" mass="97838">MKKAFHALSLIRRNGMQYLRENARIIGQFIFTVFFIALGIWFFHHQETELHQVRQTLSASGWQWLGLGILLTVVYIILQGFMYVGSFAATGSNVTLGDSVILFLKRNFVSVFLPAGGISSLAFFTASIEKKGISKSQIHFASSVYAFVGILSVVIVAIPVFVWAIIRGSIGAGEWAALLSVSILIALLFLLYKSIASQGYVYRKLLDRFPSLVSFLNDLSSNKIDKKHFIQVTWYSVLIELTGIAHIYIAMVALHQQPSLPAAALAYITAVIFLIVSPFLRGLGAVEVSMSYMLTRFGYSDAAALSITLFYRFLEFWLPLLAGAASFLLHINKLLMRVFPALLLLLLGIVNIISVLTPAIAHRLRFLEHFLPLDAMTVSNYFVLIAGLFLLVTAAFMLKGLRMAWYFAMALCGISVVGNLTKAVDYEEAIFSVAVAVILYISRKEYYIRNSRRLGIVGVQTTLLSCLAVLVYGFVGFYFLDQKHFGIEFSWKESIRYTFQQFFLLGSGGMVARDPFARHFLYSINVGGVASIAFLTYTLVRPHFLKLTQEEEDLKWAKGQIEKYGHSALDYFKAYPDKLIFREENGDAFLSYRIAGSFAVVLESPVGPSESLRNCIAAFDRYCFQRGLKSCYYRVPEEDLFLFPKKGKLFLGQEGVVDLTGFSLEGGARKSIRNALKKISEKGFHAKIYKAPLEDVVLDVLQEVSDEWLADTGRSEIVFSQGMFVTEELRHQTIVTVESDVGRIVAFLNIIPDYAQGEATYDLIRKTKDAPNGVIDFLMVEMFLYLKKQGYNAVNLGFAPLSGIADPRNFPERSMKFAYEKIRTFSHYKGLRDYKEKFSPVWHNKYLIYDQDYDLFKIPAALAKVIKP</sequence>
<keyword evidence="7 14" id="KW-0812">Transmembrane</keyword>
<dbReference type="InterPro" id="IPR024320">
    <property type="entry name" value="LPG_synthase_C"/>
</dbReference>
<dbReference type="SUPFAM" id="SSF55729">
    <property type="entry name" value="Acyl-CoA N-acyltransferases (Nat)"/>
    <property type="match status" value="1"/>
</dbReference>
<evidence type="ECO:0000256" key="7">
    <source>
        <dbReference type="ARBA" id="ARBA00022692"/>
    </source>
</evidence>
<feature type="transmembrane region" description="Helical" evidence="14">
    <location>
        <begin position="454"/>
        <end position="480"/>
    </location>
</feature>
<evidence type="ECO:0000313" key="16">
    <source>
        <dbReference type="EMBL" id="TLV03702.1"/>
    </source>
</evidence>
<dbReference type="Proteomes" id="UP000306402">
    <property type="component" value="Unassembled WGS sequence"/>
</dbReference>
<feature type="transmembrane region" description="Helical" evidence="14">
    <location>
        <begin position="426"/>
        <end position="442"/>
    </location>
</feature>
<evidence type="ECO:0000256" key="9">
    <source>
        <dbReference type="ARBA" id="ARBA00023098"/>
    </source>
</evidence>
<keyword evidence="10 14" id="KW-0472">Membrane</keyword>
<feature type="transmembrane region" description="Helical" evidence="14">
    <location>
        <begin position="140"/>
        <end position="166"/>
    </location>
</feature>
<evidence type="ECO:0000256" key="13">
    <source>
        <dbReference type="ARBA" id="ARBA00047540"/>
    </source>
</evidence>
<evidence type="ECO:0000259" key="15">
    <source>
        <dbReference type="Pfam" id="PF09924"/>
    </source>
</evidence>
<feature type="domain" description="Phosphatidylglycerol lysyltransferase C-terminal" evidence="15">
    <location>
        <begin position="564"/>
        <end position="849"/>
    </location>
</feature>
<dbReference type="PANTHER" id="PTHR34697">
    <property type="entry name" value="PHOSPHATIDYLGLYCEROL LYSYLTRANSFERASE"/>
    <property type="match status" value="1"/>
</dbReference>
<feature type="transmembrane region" description="Helical" evidence="14">
    <location>
        <begin position="25"/>
        <end position="43"/>
    </location>
</feature>
<keyword evidence="9" id="KW-0443">Lipid metabolism</keyword>